<keyword evidence="2" id="KW-1185">Reference proteome</keyword>
<dbReference type="EMBL" id="BTGU01006189">
    <property type="protein sequence ID" value="GMN35423.1"/>
    <property type="molecule type" value="Genomic_DNA"/>
</dbReference>
<proteinExistence type="predicted"/>
<dbReference type="PROSITE" id="PS51257">
    <property type="entry name" value="PROKAR_LIPOPROTEIN"/>
    <property type="match status" value="1"/>
</dbReference>
<accession>A0AA88CUI5</accession>
<comment type="caution">
    <text evidence="1">The sequence shown here is derived from an EMBL/GenBank/DDBJ whole genome shotgun (WGS) entry which is preliminary data.</text>
</comment>
<sequence length="78" mass="8713">MWSAMRKALEAKYLLTKASAYLILIMSSCLHHLDDIIKQNSLLSKPQTTGLACVGAKNWLAQQAFLEHTLVIMLSCHV</sequence>
<dbReference type="AlphaFoldDB" id="A0AA88CUI5"/>
<evidence type="ECO:0000313" key="1">
    <source>
        <dbReference type="EMBL" id="GMN35423.1"/>
    </source>
</evidence>
<protein>
    <submittedName>
        <fullName evidence="1">Uncharacterized protein</fullName>
    </submittedName>
</protein>
<organism evidence="1 2">
    <name type="scientific">Ficus carica</name>
    <name type="common">Common fig</name>
    <dbReference type="NCBI Taxonomy" id="3494"/>
    <lineage>
        <taxon>Eukaryota</taxon>
        <taxon>Viridiplantae</taxon>
        <taxon>Streptophyta</taxon>
        <taxon>Embryophyta</taxon>
        <taxon>Tracheophyta</taxon>
        <taxon>Spermatophyta</taxon>
        <taxon>Magnoliopsida</taxon>
        <taxon>eudicotyledons</taxon>
        <taxon>Gunneridae</taxon>
        <taxon>Pentapetalae</taxon>
        <taxon>rosids</taxon>
        <taxon>fabids</taxon>
        <taxon>Rosales</taxon>
        <taxon>Moraceae</taxon>
        <taxon>Ficeae</taxon>
        <taxon>Ficus</taxon>
    </lineage>
</organism>
<dbReference type="Proteomes" id="UP001187192">
    <property type="component" value="Unassembled WGS sequence"/>
</dbReference>
<name>A0AA88CUI5_FICCA</name>
<reference evidence="1" key="1">
    <citation type="submission" date="2023-07" db="EMBL/GenBank/DDBJ databases">
        <title>draft genome sequence of fig (Ficus carica).</title>
        <authorList>
            <person name="Takahashi T."/>
            <person name="Nishimura K."/>
        </authorList>
    </citation>
    <scope>NUCLEOTIDE SEQUENCE</scope>
</reference>
<evidence type="ECO:0000313" key="2">
    <source>
        <dbReference type="Proteomes" id="UP001187192"/>
    </source>
</evidence>
<gene>
    <name evidence="1" type="ORF">TIFTF001_048450</name>
</gene>